<feature type="non-terminal residue" evidence="2">
    <location>
        <position position="1"/>
    </location>
</feature>
<gene>
    <name evidence="2" type="ORF">NHG85_14685</name>
</gene>
<dbReference type="AlphaFoldDB" id="A0A9X2FZ44"/>
<organism evidence="2 3">
    <name type="scientific">Limimaricola litoreus</name>
    <dbReference type="NCBI Taxonomy" id="2955316"/>
    <lineage>
        <taxon>Bacteria</taxon>
        <taxon>Pseudomonadati</taxon>
        <taxon>Pseudomonadota</taxon>
        <taxon>Alphaproteobacteria</taxon>
        <taxon>Rhodobacterales</taxon>
        <taxon>Paracoccaceae</taxon>
        <taxon>Limimaricola</taxon>
    </lineage>
</organism>
<reference evidence="2" key="1">
    <citation type="submission" date="2022-06" db="EMBL/GenBank/DDBJ databases">
        <title>Limimaricola sediminis sp. nov., isolated from an intertidal sediment.</title>
        <authorList>
            <person name="Shao X."/>
        </authorList>
    </citation>
    <scope>NUCLEOTIDE SEQUENCE</scope>
    <source>
        <strain evidence="2">ASW11-118</strain>
    </source>
</reference>
<sequence>METFYTFTWAGRGQRRGGEGQKGRRQGGKPDGARKDGGAPRGAKGKPGGKGEAKRRGKGERDDQRPRNFSSQPPREKKIDPDNPFAAALAGFKRD</sequence>
<dbReference type="RefSeq" id="WP_253333670.1">
    <property type="nucleotide sequence ID" value="NZ_JAMYXC010000223.1"/>
</dbReference>
<feature type="region of interest" description="Disordered" evidence="1">
    <location>
        <begin position="1"/>
        <end position="95"/>
    </location>
</feature>
<evidence type="ECO:0000313" key="2">
    <source>
        <dbReference type="EMBL" id="MCP1169758.1"/>
    </source>
</evidence>
<protein>
    <submittedName>
        <fullName evidence="2">Uncharacterized protein</fullName>
    </submittedName>
</protein>
<keyword evidence="3" id="KW-1185">Reference proteome</keyword>
<name>A0A9X2FZ44_9RHOB</name>
<dbReference type="Proteomes" id="UP001139477">
    <property type="component" value="Unassembled WGS sequence"/>
</dbReference>
<feature type="compositionally biased region" description="Basic and acidic residues" evidence="1">
    <location>
        <begin position="49"/>
        <end position="66"/>
    </location>
</feature>
<accession>A0A9X2FZ44</accession>
<dbReference type="EMBL" id="JAMYXC010000223">
    <property type="protein sequence ID" value="MCP1169758.1"/>
    <property type="molecule type" value="Genomic_DNA"/>
</dbReference>
<comment type="caution">
    <text evidence="2">The sequence shown here is derived from an EMBL/GenBank/DDBJ whole genome shotgun (WGS) entry which is preliminary data.</text>
</comment>
<proteinExistence type="predicted"/>
<evidence type="ECO:0000313" key="3">
    <source>
        <dbReference type="Proteomes" id="UP001139477"/>
    </source>
</evidence>
<evidence type="ECO:0000256" key="1">
    <source>
        <dbReference type="SAM" id="MobiDB-lite"/>
    </source>
</evidence>